<evidence type="ECO:0000313" key="1">
    <source>
        <dbReference type="EMBL" id="KAL0058874.1"/>
    </source>
</evidence>
<comment type="caution">
    <text evidence="1">The sequence shown here is derived from an EMBL/GenBank/DDBJ whole genome shotgun (WGS) entry which is preliminary data.</text>
</comment>
<keyword evidence="2" id="KW-1185">Reference proteome</keyword>
<reference evidence="1 2" key="1">
    <citation type="submission" date="2024-05" db="EMBL/GenBank/DDBJ databases">
        <title>A draft genome resource for the thread blight pathogen Marasmius tenuissimus strain MS-2.</title>
        <authorList>
            <person name="Yulfo-Soto G.E."/>
            <person name="Baruah I.K."/>
            <person name="Amoako-Attah I."/>
            <person name="Bukari Y."/>
            <person name="Meinhardt L.W."/>
            <person name="Bailey B.A."/>
            <person name="Cohen S.P."/>
        </authorList>
    </citation>
    <scope>NUCLEOTIDE SEQUENCE [LARGE SCALE GENOMIC DNA]</scope>
    <source>
        <strain evidence="1 2">MS-2</strain>
    </source>
</reference>
<dbReference type="Proteomes" id="UP001437256">
    <property type="component" value="Unassembled WGS sequence"/>
</dbReference>
<accession>A0ABR2ZD74</accession>
<evidence type="ECO:0008006" key="3">
    <source>
        <dbReference type="Google" id="ProtNLM"/>
    </source>
</evidence>
<gene>
    <name evidence="1" type="ORF">AAF712_014412</name>
</gene>
<dbReference type="EMBL" id="JBBXMP010000267">
    <property type="protein sequence ID" value="KAL0058874.1"/>
    <property type="molecule type" value="Genomic_DNA"/>
</dbReference>
<organism evidence="1 2">
    <name type="scientific">Marasmius tenuissimus</name>
    <dbReference type="NCBI Taxonomy" id="585030"/>
    <lineage>
        <taxon>Eukaryota</taxon>
        <taxon>Fungi</taxon>
        <taxon>Dikarya</taxon>
        <taxon>Basidiomycota</taxon>
        <taxon>Agaricomycotina</taxon>
        <taxon>Agaricomycetes</taxon>
        <taxon>Agaricomycetidae</taxon>
        <taxon>Agaricales</taxon>
        <taxon>Marasmiineae</taxon>
        <taxon>Marasmiaceae</taxon>
        <taxon>Marasmius</taxon>
    </lineage>
</organism>
<name>A0ABR2ZD74_9AGAR</name>
<evidence type="ECO:0000313" key="2">
    <source>
        <dbReference type="Proteomes" id="UP001437256"/>
    </source>
</evidence>
<sequence length="389" mass="44060">MPKLWSSIRVAGVPTGYDWDPVAYKKSIRGIDKGVKLWLTRAGSSPLRLSLRDLRGGDLSARFERTILQSASRWIVLELRSVSEETFETLVAVDAPSLKKLYLSKSPRPRQLGWLSRSYASPTISQLHRFLENSLVHDLRTDEYWGDCVDLFGEPTAHWSRLTIVHMAFNSDCSPPHEIIEDVARLCPALSSRVPFSHLRKFHLSFSVVDEWQFLPIVMENIDRVFVAIEAPALTDLQLKVEGISSLGNYKDILPRLTSLTIIRRNDPHLDKAFRSGRLLSLFADVTVCPALENLELVDFSREHAERILKIADARVSAHGSGTRLKTLKVSFFRKHMTKLRWTEAKDIQSALASLQGRGLKVEWEVRVWTSSLDPVPKKSSSSGSEFDD</sequence>
<proteinExistence type="predicted"/>
<protein>
    <recommendedName>
        <fullName evidence="3">F-box domain-containing protein</fullName>
    </recommendedName>
</protein>